<keyword evidence="3" id="KW-1185">Reference proteome</keyword>
<feature type="compositionally biased region" description="Basic and acidic residues" evidence="1">
    <location>
        <begin position="26"/>
        <end position="41"/>
    </location>
</feature>
<accession>A0A388MCI7</accession>
<comment type="caution">
    <text evidence="2">The sequence shown here is derived from an EMBL/GenBank/DDBJ whole genome shotgun (WGS) entry which is preliminary data.</text>
</comment>
<feature type="region of interest" description="Disordered" evidence="1">
    <location>
        <begin position="1"/>
        <end position="41"/>
    </location>
</feature>
<evidence type="ECO:0000313" key="3">
    <source>
        <dbReference type="Proteomes" id="UP000265515"/>
    </source>
</evidence>
<evidence type="ECO:0000256" key="1">
    <source>
        <dbReference type="SAM" id="MobiDB-lite"/>
    </source>
</evidence>
<organism evidence="2 3">
    <name type="scientific">Chara braunii</name>
    <name type="common">Braun's stonewort</name>
    <dbReference type="NCBI Taxonomy" id="69332"/>
    <lineage>
        <taxon>Eukaryota</taxon>
        <taxon>Viridiplantae</taxon>
        <taxon>Streptophyta</taxon>
        <taxon>Charophyceae</taxon>
        <taxon>Charales</taxon>
        <taxon>Characeae</taxon>
        <taxon>Chara</taxon>
    </lineage>
</organism>
<dbReference type="Proteomes" id="UP000265515">
    <property type="component" value="Unassembled WGS sequence"/>
</dbReference>
<reference evidence="2 3" key="1">
    <citation type="journal article" date="2018" name="Cell">
        <title>The Chara Genome: Secondary Complexity and Implications for Plant Terrestrialization.</title>
        <authorList>
            <person name="Nishiyama T."/>
            <person name="Sakayama H."/>
            <person name="Vries J.D."/>
            <person name="Buschmann H."/>
            <person name="Saint-Marcoux D."/>
            <person name="Ullrich K.K."/>
            <person name="Haas F.B."/>
            <person name="Vanderstraeten L."/>
            <person name="Becker D."/>
            <person name="Lang D."/>
            <person name="Vosolsobe S."/>
            <person name="Rombauts S."/>
            <person name="Wilhelmsson P.K.I."/>
            <person name="Janitza P."/>
            <person name="Kern R."/>
            <person name="Heyl A."/>
            <person name="Rumpler F."/>
            <person name="Villalobos L.I.A.C."/>
            <person name="Clay J.M."/>
            <person name="Skokan R."/>
            <person name="Toyoda A."/>
            <person name="Suzuki Y."/>
            <person name="Kagoshima H."/>
            <person name="Schijlen E."/>
            <person name="Tajeshwar N."/>
            <person name="Catarino B."/>
            <person name="Hetherington A.J."/>
            <person name="Saltykova A."/>
            <person name="Bonnot C."/>
            <person name="Breuninger H."/>
            <person name="Symeonidi A."/>
            <person name="Radhakrishnan G.V."/>
            <person name="Van Nieuwerburgh F."/>
            <person name="Deforce D."/>
            <person name="Chang C."/>
            <person name="Karol K.G."/>
            <person name="Hedrich R."/>
            <person name="Ulvskov P."/>
            <person name="Glockner G."/>
            <person name="Delwiche C.F."/>
            <person name="Petrasek J."/>
            <person name="Van de Peer Y."/>
            <person name="Friml J."/>
            <person name="Beilby M."/>
            <person name="Dolan L."/>
            <person name="Kohara Y."/>
            <person name="Sugano S."/>
            <person name="Fujiyama A."/>
            <person name="Delaux P.-M."/>
            <person name="Quint M."/>
            <person name="TheiBen G."/>
            <person name="Hagemann M."/>
            <person name="Harholt J."/>
            <person name="Dunand C."/>
            <person name="Zachgo S."/>
            <person name="Langdale J."/>
            <person name="Maumus F."/>
            <person name="Straeten D.V.D."/>
            <person name="Gould S.B."/>
            <person name="Rensing S.A."/>
        </authorList>
    </citation>
    <scope>NUCLEOTIDE SEQUENCE [LARGE SCALE GENOMIC DNA]</scope>
    <source>
        <strain evidence="2 3">S276</strain>
    </source>
</reference>
<dbReference type="Gramene" id="GBG92280">
    <property type="protein sequence ID" value="GBG92280"/>
    <property type="gene ID" value="CBR_g55049"/>
</dbReference>
<proteinExistence type="predicted"/>
<dbReference type="EMBL" id="BFEA01001028">
    <property type="protein sequence ID" value="GBG92280.1"/>
    <property type="molecule type" value="Genomic_DNA"/>
</dbReference>
<protein>
    <submittedName>
        <fullName evidence="2">Uncharacterized protein</fullName>
    </submittedName>
</protein>
<evidence type="ECO:0000313" key="2">
    <source>
        <dbReference type="EMBL" id="GBG92280.1"/>
    </source>
</evidence>
<feature type="compositionally biased region" description="Polar residues" evidence="1">
    <location>
        <begin position="7"/>
        <end position="16"/>
    </location>
</feature>
<gene>
    <name evidence="2" type="ORF">CBR_g55049</name>
</gene>
<name>A0A388MCI7_CHABU</name>
<feature type="region of interest" description="Disordered" evidence="1">
    <location>
        <begin position="54"/>
        <end position="95"/>
    </location>
</feature>
<feature type="compositionally biased region" description="Basic and acidic residues" evidence="1">
    <location>
        <begin position="54"/>
        <end position="82"/>
    </location>
</feature>
<dbReference type="AlphaFoldDB" id="A0A388MCI7"/>
<sequence>MVDLRSGKSTSPYTAEQQEKMVAVAKENRERKEREKQAKLKAVADERAAKLKEVEEEMKKKEKVVEEEAAAEEAKEMMRIESGEGSSGTKEDTDAEIEKKISEWVANLSLGEDEEAKSYVTEDENAALVAELATMKDPMERREWEDEQKLQWKLRMKREKRRRREEVNKMTATVAKAQECRAEVLAQPDDKAKWDKVLGYLEVLSKA</sequence>